<keyword evidence="2" id="KW-1185">Reference proteome</keyword>
<comment type="caution">
    <text evidence="1">The sequence shown here is derived from an EMBL/GenBank/DDBJ whole genome shotgun (WGS) entry which is preliminary data.</text>
</comment>
<protein>
    <submittedName>
        <fullName evidence="1">Uncharacterized protein</fullName>
    </submittedName>
</protein>
<evidence type="ECO:0000313" key="2">
    <source>
        <dbReference type="Proteomes" id="UP000237000"/>
    </source>
</evidence>
<dbReference type="EMBL" id="JXTC01000020">
    <property type="protein sequence ID" value="PON99218.1"/>
    <property type="molecule type" value="Genomic_DNA"/>
</dbReference>
<sequence>LKIAGQLEQALATLLVSPTYVSCPKKCRAFALKRTTIPSLKEREWSHASYSTNIIRRLFTANPAQ</sequence>
<feature type="non-terminal residue" evidence="1">
    <location>
        <position position="1"/>
    </location>
</feature>
<accession>A0A2P5FN44</accession>
<proteinExistence type="predicted"/>
<name>A0A2P5FN44_TREOI</name>
<organism evidence="1 2">
    <name type="scientific">Trema orientale</name>
    <name type="common">Charcoal tree</name>
    <name type="synonym">Celtis orientalis</name>
    <dbReference type="NCBI Taxonomy" id="63057"/>
    <lineage>
        <taxon>Eukaryota</taxon>
        <taxon>Viridiplantae</taxon>
        <taxon>Streptophyta</taxon>
        <taxon>Embryophyta</taxon>
        <taxon>Tracheophyta</taxon>
        <taxon>Spermatophyta</taxon>
        <taxon>Magnoliopsida</taxon>
        <taxon>eudicotyledons</taxon>
        <taxon>Gunneridae</taxon>
        <taxon>Pentapetalae</taxon>
        <taxon>rosids</taxon>
        <taxon>fabids</taxon>
        <taxon>Rosales</taxon>
        <taxon>Cannabaceae</taxon>
        <taxon>Trema</taxon>
    </lineage>
</organism>
<dbReference type="InParanoid" id="A0A2P5FN44"/>
<dbReference type="AlphaFoldDB" id="A0A2P5FN44"/>
<evidence type="ECO:0000313" key="1">
    <source>
        <dbReference type="EMBL" id="PON99218.1"/>
    </source>
</evidence>
<reference evidence="2" key="1">
    <citation type="submission" date="2016-06" db="EMBL/GenBank/DDBJ databases">
        <title>Parallel loss of symbiosis genes in relatives of nitrogen-fixing non-legume Parasponia.</title>
        <authorList>
            <person name="Van Velzen R."/>
            <person name="Holmer R."/>
            <person name="Bu F."/>
            <person name="Rutten L."/>
            <person name="Van Zeijl A."/>
            <person name="Liu W."/>
            <person name="Santuari L."/>
            <person name="Cao Q."/>
            <person name="Sharma T."/>
            <person name="Shen D."/>
            <person name="Roswanjaya Y."/>
            <person name="Wardhani T."/>
            <person name="Kalhor M.S."/>
            <person name="Jansen J."/>
            <person name="Van den Hoogen J."/>
            <person name="Gungor B."/>
            <person name="Hartog M."/>
            <person name="Hontelez J."/>
            <person name="Verver J."/>
            <person name="Yang W.-C."/>
            <person name="Schijlen E."/>
            <person name="Repin R."/>
            <person name="Schilthuizen M."/>
            <person name="Schranz E."/>
            <person name="Heidstra R."/>
            <person name="Miyata K."/>
            <person name="Fedorova E."/>
            <person name="Kohlen W."/>
            <person name="Bisseling T."/>
            <person name="Smit S."/>
            <person name="Geurts R."/>
        </authorList>
    </citation>
    <scope>NUCLEOTIDE SEQUENCE [LARGE SCALE GENOMIC DNA]</scope>
    <source>
        <strain evidence="2">cv. RG33-2</strain>
    </source>
</reference>
<dbReference type="Proteomes" id="UP000237000">
    <property type="component" value="Unassembled WGS sequence"/>
</dbReference>
<gene>
    <name evidence="1" type="ORF">TorRG33x02_050780</name>
</gene>